<feature type="region of interest" description="Disordered" evidence="1">
    <location>
        <begin position="1"/>
        <end position="47"/>
    </location>
</feature>
<name>A0A6C0IY01_9ZZZZ</name>
<accession>A0A6C0IY01</accession>
<proteinExistence type="predicted"/>
<dbReference type="AlphaFoldDB" id="A0A6C0IY01"/>
<protein>
    <submittedName>
        <fullName evidence="2">Uncharacterized protein</fullName>
    </submittedName>
</protein>
<evidence type="ECO:0000313" key="2">
    <source>
        <dbReference type="EMBL" id="QHT98214.1"/>
    </source>
</evidence>
<sequence>MSLQFTNIDDAFSPLSQKKRKEKRPSEPVYEYDEVPPPQQHPGQVPLPPQQIVVDHNKSLAEEIFAVQPYINNLFMIIVLGMLYDIRQAALDCKLYMVKHSV</sequence>
<dbReference type="EMBL" id="MN740290">
    <property type="protein sequence ID" value="QHT98214.1"/>
    <property type="molecule type" value="Genomic_DNA"/>
</dbReference>
<organism evidence="2">
    <name type="scientific">viral metagenome</name>
    <dbReference type="NCBI Taxonomy" id="1070528"/>
    <lineage>
        <taxon>unclassified sequences</taxon>
        <taxon>metagenomes</taxon>
        <taxon>organismal metagenomes</taxon>
    </lineage>
</organism>
<evidence type="ECO:0000256" key="1">
    <source>
        <dbReference type="SAM" id="MobiDB-lite"/>
    </source>
</evidence>
<reference evidence="2" key="1">
    <citation type="journal article" date="2020" name="Nature">
        <title>Giant virus diversity and host interactions through global metagenomics.</title>
        <authorList>
            <person name="Schulz F."/>
            <person name="Roux S."/>
            <person name="Paez-Espino D."/>
            <person name="Jungbluth S."/>
            <person name="Walsh D.A."/>
            <person name="Denef V.J."/>
            <person name="McMahon K.D."/>
            <person name="Konstantinidis K.T."/>
            <person name="Eloe-Fadrosh E.A."/>
            <person name="Kyrpides N.C."/>
            <person name="Woyke T."/>
        </authorList>
    </citation>
    <scope>NUCLEOTIDE SEQUENCE</scope>
    <source>
        <strain evidence="2">GVMAG-M-3300025626-8</strain>
    </source>
</reference>
<feature type="compositionally biased region" description="Pro residues" evidence="1">
    <location>
        <begin position="35"/>
        <end position="47"/>
    </location>
</feature>